<sequence>MATRRSPKLDIWRAIVTSDSGVTRVRHEEPVVAPNSIKSGIKVGKYSRKGSEGYSFADSLSKRRNKLENRSTDTERRFILEDHARTLVCDQDSRFDSKKSVPNTETLLSTIILLQIDECVLFHVTERASWGLFSNDVVATADDLTRPSRDGRRKEREIKLICSFVATFVFQFAHKNTPGPLLYLCPAEIGAITNLGWGYAVSAFSGARFSRSNIYLIVQQINPVLNFGPGSASDSESSPFLDSAPCPAFNFNSTTTPSSDLNEARGGSGDMEEEAKHSNSNSLDETQQQNLLLNVWILRQISMGIMAKGCTNTGWLYAPVTPNPD</sequence>
<evidence type="ECO:0000256" key="1">
    <source>
        <dbReference type="SAM" id="MobiDB-lite"/>
    </source>
</evidence>
<feature type="region of interest" description="Disordered" evidence="1">
    <location>
        <begin position="251"/>
        <end position="284"/>
    </location>
</feature>
<reference evidence="2 3" key="1">
    <citation type="journal article" date="2019" name="Commun. Biol.">
        <title>The bagworm genome reveals a unique fibroin gene that provides high tensile strength.</title>
        <authorList>
            <person name="Kono N."/>
            <person name="Nakamura H."/>
            <person name="Ohtoshi R."/>
            <person name="Tomita M."/>
            <person name="Numata K."/>
            <person name="Arakawa K."/>
        </authorList>
    </citation>
    <scope>NUCLEOTIDE SEQUENCE [LARGE SCALE GENOMIC DNA]</scope>
</reference>
<accession>A0A4C1VIY6</accession>
<comment type="caution">
    <text evidence="2">The sequence shown here is derived from an EMBL/GenBank/DDBJ whole genome shotgun (WGS) entry which is preliminary data.</text>
</comment>
<dbReference type="EMBL" id="BGZK01000359">
    <property type="protein sequence ID" value="GBP39068.1"/>
    <property type="molecule type" value="Genomic_DNA"/>
</dbReference>
<proteinExistence type="predicted"/>
<feature type="compositionally biased region" description="Polar residues" evidence="1">
    <location>
        <begin position="251"/>
        <end position="261"/>
    </location>
</feature>
<keyword evidence="3" id="KW-1185">Reference proteome</keyword>
<dbReference type="Proteomes" id="UP000299102">
    <property type="component" value="Unassembled WGS sequence"/>
</dbReference>
<evidence type="ECO:0000313" key="3">
    <source>
        <dbReference type="Proteomes" id="UP000299102"/>
    </source>
</evidence>
<protein>
    <submittedName>
        <fullName evidence="2">Uncharacterized protein</fullName>
    </submittedName>
</protein>
<gene>
    <name evidence="2" type="ORF">EVAR_27426_1</name>
</gene>
<organism evidence="2 3">
    <name type="scientific">Eumeta variegata</name>
    <name type="common">Bagworm moth</name>
    <name type="synonym">Eumeta japonica</name>
    <dbReference type="NCBI Taxonomy" id="151549"/>
    <lineage>
        <taxon>Eukaryota</taxon>
        <taxon>Metazoa</taxon>
        <taxon>Ecdysozoa</taxon>
        <taxon>Arthropoda</taxon>
        <taxon>Hexapoda</taxon>
        <taxon>Insecta</taxon>
        <taxon>Pterygota</taxon>
        <taxon>Neoptera</taxon>
        <taxon>Endopterygota</taxon>
        <taxon>Lepidoptera</taxon>
        <taxon>Glossata</taxon>
        <taxon>Ditrysia</taxon>
        <taxon>Tineoidea</taxon>
        <taxon>Psychidae</taxon>
        <taxon>Oiketicinae</taxon>
        <taxon>Eumeta</taxon>
    </lineage>
</organism>
<evidence type="ECO:0000313" key="2">
    <source>
        <dbReference type="EMBL" id="GBP39068.1"/>
    </source>
</evidence>
<dbReference type="AlphaFoldDB" id="A0A4C1VIY6"/>
<name>A0A4C1VIY6_EUMVA</name>